<evidence type="ECO:0000313" key="2">
    <source>
        <dbReference type="EMBL" id="KAF2753302.1"/>
    </source>
</evidence>
<dbReference type="AlphaFoldDB" id="A0A6A6VRT2"/>
<evidence type="ECO:0000256" key="1">
    <source>
        <dbReference type="SAM" id="MobiDB-lite"/>
    </source>
</evidence>
<protein>
    <submittedName>
        <fullName evidence="2">Uncharacterized protein</fullName>
    </submittedName>
</protein>
<name>A0A6A6VRT2_9PEZI</name>
<organism evidence="2 3">
    <name type="scientific">Pseudovirgaria hyperparasitica</name>
    <dbReference type="NCBI Taxonomy" id="470096"/>
    <lineage>
        <taxon>Eukaryota</taxon>
        <taxon>Fungi</taxon>
        <taxon>Dikarya</taxon>
        <taxon>Ascomycota</taxon>
        <taxon>Pezizomycotina</taxon>
        <taxon>Dothideomycetes</taxon>
        <taxon>Dothideomycetes incertae sedis</taxon>
        <taxon>Acrospermales</taxon>
        <taxon>Acrospermaceae</taxon>
        <taxon>Pseudovirgaria</taxon>
    </lineage>
</organism>
<dbReference type="RefSeq" id="XP_033595753.1">
    <property type="nucleotide sequence ID" value="XM_033739810.1"/>
</dbReference>
<gene>
    <name evidence="2" type="ORF">EJ05DRAFT_210562</name>
</gene>
<dbReference type="GeneID" id="54480864"/>
<proteinExistence type="predicted"/>
<dbReference type="Proteomes" id="UP000799437">
    <property type="component" value="Unassembled WGS sequence"/>
</dbReference>
<dbReference type="EMBL" id="ML996584">
    <property type="protein sequence ID" value="KAF2753302.1"/>
    <property type="molecule type" value="Genomic_DNA"/>
</dbReference>
<feature type="region of interest" description="Disordered" evidence="1">
    <location>
        <begin position="71"/>
        <end position="98"/>
    </location>
</feature>
<evidence type="ECO:0000313" key="3">
    <source>
        <dbReference type="Proteomes" id="UP000799437"/>
    </source>
</evidence>
<keyword evidence="3" id="KW-1185">Reference proteome</keyword>
<reference evidence="2" key="1">
    <citation type="journal article" date="2020" name="Stud. Mycol.">
        <title>101 Dothideomycetes genomes: a test case for predicting lifestyles and emergence of pathogens.</title>
        <authorList>
            <person name="Haridas S."/>
            <person name="Albert R."/>
            <person name="Binder M."/>
            <person name="Bloem J."/>
            <person name="Labutti K."/>
            <person name="Salamov A."/>
            <person name="Andreopoulos B."/>
            <person name="Baker S."/>
            <person name="Barry K."/>
            <person name="Bills G."/>
            <person name="Bluhm B."/>
            <person name="Cannon C."/>
            <person name="Castanera R."/>
            <person name="Culley D."/>
            <person name="Daum C."/>
            <person name="Ezra D."/>
            <person name="Gonzalez J."/>
            <person name="Henrissat B."/>
            <person name="Kuo A."/>
            <person name="Liang C."/>
            <person name="Lipzen A."/>
            <person name="Lutzoni F."/>
            <person name="Magnuson J."/>
            <person name="Mondo S."/>
            <person name="Nolan M."/>
            <person name="Ohm R."/>
            <person name="Pangilinan J."/>
            <person name="Park H.-J."/>
            <person name="Ramirez L."/>
            <person name="Alfaro M."/>
            <person name="Sun H."/>
            <person name="Tritt A."/>
            <person name="Yoshinaga Y."/>
            <person name="Zwiers L.-H."/>
            <person name="Turgeon B."/>
            <person name="Goodwin S."/>
            <person name="Spatafora J."/>
            <person name="Crous P."/>
            <person name="Grigoriev I."/>
        </authorList>
    </citation>
    <scope>NUCLEOTIDE SEQUENCE</scope>
    <source>
        <strain evidence="2">CBS 121739</strain>
    </source>
</reference>
<accession>A0A6A6VRT2</accession>
<sequence>MDALVAKKEPGYPKRKPQYRLRYLLEGIHGETGDRHAEVYLGFRYMREQVPKYTNGTHTHTHTQPAVTIFHHQPGRPSSDPVVPPPPPPKPKTKPRRSRLIHAGNQDHHFNSVPLSQLHSFLRNGYGRRRPAGVTRHTKRLNVSNSKFFYLFILFWYCPPCFSV</sequence>